<reference evidence="5" key="1">
    <citation type="submission" date="2024-05" db="EMBL/GenBank/DDBJ databases">
        <authorList>
            <person name="Yu L."/>
        </authorList>
    </citation>
    <scope>NUCLEOTIDE SEQUENCE</scope>
    <source>
        <strain evidence="5">G08B096</strain>
    </source>
</reference>
<gene>
    <name evidence="5" type="ORF">ABIQ69_02410</name>
</gene>
<dbReference type="AlphaFoldDB" id="A0AAU7W8J6"/>
<dbReference type="EMBL" id="CP158374">
    <property type="protein sequence ID" value="XBX82791.1"/>
    <property type="molecule type" value="Genomic_DNA"/>
</dbReference>
<organism evidence="5">
    <name type="scientific">Agromyces sp. G08B096</name>
    <dbReference type="NCBI Taxonomy" id="3156399"/>
    <lineage>
        <taxon>Bacteria</taxon>
        <taxon>Bacillati</taxon>
        <taxon>Actinomycetota</taxon>
        <taxon>Actinomycetes</taxon>
        <taxon>Micrococcales</taxon>
        <taxon>Microbacteriaceae</taxon>
        <taxon>Agromyces</taxon>
    </lineage>
</organism>
<dbReference type="GO" id="GO:0032259">
    <property type="term" value="P:methylation"/>
    <property type="evidence" value="ECO:0007669"/>
    <property type="project" value="UniProtKB-KW"/>
</dbReference>
<name>A0AAU7W8J6_9MICO</name>
<feature type="domain" description="Methyltransferase" evidence="4">
    <location>
        <begin position="48"/>
        <end position="153"/>
    </location>
</feature>
<evidence type="ECO:0000313" key="5">
    <source>
        <dbReference type="EMBL" id="XBX82791.1"/>
    </source>
</evidence>
<keyword evidence="3" id="KW-0949">S-adenosyl-L-methionine</keyword>
<dbReference type="InterPro" id="IPR029063">
    <property type="entry name" value="SAM-dependent_MTases_sf"/>
</dbReference>
<evidence type="ECO:0000256" key="2">
    <source>
        <dbReference type="ARBA" id="ARBA00022679"/>
    </source>
</evidence>
<protein>
    <submittedName>
        <fullName evidence="5">Class I SAM-dependent methyltransferase</fullName>
        <ecNumber evidence="5">2.1.1.-</ecNumber>
    </submittedName>
</protein>
<dbReference type="CDD" id="cd02440">
    <property type="entry name" value="AdoMet_MTases"/>
    <property type="match status" value="1"/>
</dbReference>
<keyword evidence="1 5" id="KW-0489">Methyltransferase</keyword>
<evidence type="ECO:0000256" key="3">
    <source>
        <dbReference type="ARBA" id="ARBA00022691"/>
    </source>
</evidence>
<dbReference type="Gene3D" id="3.40.50.150">
    <property type="entry name" value="Vaccinia Virus protein VP39"/>
    <property type="match status" value="1"/>
</dbReference>
<dbReference type="RefSeq" id="WP_350348807.1">
    <property type="nucleotide sequence ID" value="NZ_CP158374.1"/>
</dbReference>
<proteinExistence type="predicted"/>
<dbReference type="EC" id="2.1.1.-" evidence="5"/>
<dbReference type="SUPFAM" id="SSF53335">
    <property type="entry name" value="S-adenosyl-L-methionine-dependent methyltransferases"/>
    <property type="match status" value="1"/>
</dbReference>
<evidence type="ECO:0000256" key="1">
    <source>
        <dbReference type="ARBA" id="ARBA00022603"/>
    </source>
</evidence>
<dbReference type="PANTHER" id="PTHR43464">
    <property type="entry name" value="METHYLTRANSFERASE"/>
    <property type="match status" value="1"/>
</dbReference>
<keyword evidence="2 5" id="KW-0808">Transferase</keyword>
<sequence length="291" mass="31018">MGEQTDVRDAVRRFVEDASSFADLDAELWEPISLATILRSDPQLGELVLDACCGDGASAVPTAELVGPDGLVDAVDVAAPMIELARARAAALGAGRGEGAAGDLLPQLSFHVADVAEWQTEGYDLVQCVLGVFFFDDLDAGARQLVSRAKPGGRVAITLWGADAFSGFTELLVSAVEAEAGEDAVAGFRERMQRHEEPGTAGALAHWLHTLGLVDVRAEEVPRHLDLDDDLAWRLVLGTGRQRLVADLDDETRERVRGRFVAALRDHGVARVDIGTIVGVGRRPEEPVAPA</sequence>
<dbReference type="Pfam" id="PF13649">
    <property type="entry name" value="Methyltransf_25"/>
    <property type="match status" value="1"/>
</dbReference>
<accession>A0AAU7W8J6</accession>
<dbReference type="InterPro" id="IPR041698">
    <property type="entry name" value="Methyltransf_25"/>
</dbReference>
<evidence type="ECO:0000259" key="4">
    <source>
        <dbReference type="Pfam" id="PF13649"/>
    </source>
</evidence>
<dbReference type="GO" id="GO:0008168">
    <property type="term" value="F:methyltransferase activity"/>
    <property type="evidence" value="ECO:0007669"/>
    <property type="project" value="UniProtKB-KW"/>
</dbReference>
<dbReference type="PANTHER" id="PTHR43464:SF19">
    <property type="entry name" value="UBIQUINONE BIOSYNTHESIS O-METHYLTRANSFERASE, MITOCHONDRIAL"/>
    <property type="match status" value="1"/>
</dbReference>